<feature type="transmembrane region" description="Helical" evidence="7">
    <location>
        <begin position="22"/>
        <end position="40"/>
    </location>
</feature>
<dbReference type="EMBL" id="JANVFT010000001">
    <property type="protein sequence ID" value="KAJ4501713.1"/>
    <property type="molecule type" value="Genomic_DNA"/>
</dbReference>
<keyword evidence="2 7" id="KW-0812">Transmembrane</keyword>
<dbReference type="Gene3D" id="3.90.550.10">
    <property type="entry name" value="Spore Coat Polysaccharide Biosynthesis Protein SpsA, Chain A"/>
    <property type="match status" value="1"/>
</dbReference>
<dbReference type="PANTHER" id="PTHR12270:SF25">
    <property type="entry name" value="GLYCOSYLTRANSFERASE-LIKE PROTEIN LARGE"/>
    <property type="match status" value="1"/>
</dbReference>
<keyword evidence="5 7" id="KW-0472">Membrane</keyword>
<organism evidence="8 9">
    <name type="scientific">Lentinula lateritia</name>
    <dbReference type="NCBI Taxonomy" id="40482"/>
    <lineage>
        <taxon>Eukaryota</taxon>
        <taxon>Fungi</taxon>
        <taxon>Dikarya</taxon>
        <taxon>Basidiomycota</taxon>
        <taxon>Agaricomycotina</taxon>
        <taxon>Agaricomycetes</taxon>
        <taxon>Agaricomycetidae</taxon>
        <taxon>Agaricales</taxon>
        <taxon>Marasmiineae</taxon>
        <taxon>Omphalotaceae</taxon>
        <taxon>Lentinula</taxon>
    </lineage>
</organism>
<evidence type="ECO:0000256" key="3">
    <source>
        <dbReference type="ARBA" id="ARBA00022968"/>
    </source>
</evidence>
<keyword evidence="3" id="KW-0735">Signal-anchor</keyword>
<evidence type="ECO:0000256" key="7">
    <source>
        <dbReference type="SAM" id="Phobius"/>
    </source>
</evidence>
<name>A0ABQ8VZA5_9AGAR</name>
<gene>
    <name evidence="8" type="ORF">C8R41DRAFT_10442</name>
</gene>
<keyword evidence="9" id="KW-1185">Reference proteome</keyword>
<reference evidence="8" key="1">
    <citation type="submission" date="2022-08" db="EMBL/GenBank/DDBJ databases">
        <title>A Global Phylogenomic Analysis of the Shiitake Genus Lentinula.</title>
        <authorList>
            <consortium name="DOE Joint Genome Institute"/>
            <person name="Sierra-Patev S."/>
            <person name="Min B."/>
            <person name="Naranjo-Ortiz M."/>
            <person name="Looney B."/>
            <person name="Konkel Z."/>
            <person name="Slot J.C."/>
            <person name="Sakamoto Y."/>
            <person name="Steenwyk J.L."/>
            <person name="Rokas A."/>
            <person name="Carro J."/>
            <person name="Camarero S."/>
            <person name="Ferreira P."/>
            <person name="Molpeceres G."/>
            <person name="Ruiz-Duenas F.J."/>
            <person name="Serrano A."/>
            <person name="Henrissat B."/>
            <person name="Drula E."/>
            <person name="Hughes K.W."/>
            <person name="Mata J.L."/>
            <person name="Ishikawa N.K."/>
            <person name="Vargas-Isla R."/>
            <person name="Ushijima S."/>
            <person name="Smith C.A."/>
            <person name="Ahrendt S."/>
            <person name="Andreopoulos W."/>
            <person name="He G."/>
            <person name="Labutti K."/>
            <person name="Lipzen A."/>
            <person name="Ng V."/>
            <person name="Riley R."/>
            <person name="Sandor L."/>
            <person name="Barry K."/>
            <person name="Martinez A.T."/>
            <person name="Xiao Y."/>
            <person name="Gibbons J.G."/>
            <person name="Terashima K."/>
            <person name="Grigoriev I.V."/>
            <person name="Hibbett D.S."/>
        </authorList>
    </citation>
    <scope>NUCLEOTIDE SEQUENCE</scope>
    <source>
        <strain evidence="8">RHP3577 ss4</strain>
    </source>
</reference>
<comment type="caution">
    <text evidence="8">The sequence shown here is derived from an EMBL/GenBank/DDBJ whole genome shotgun (WGS) entry which is preliminary data.</text>
</comment>
<protein>
    <submittedName>
        <fullName evidence="8">Glycosyltransferase family 8 protein</fullName>
    </submittedName>
</protein>
<evidence type="ECO:0000256" key="4">
    <source>
        <dbReference type="ARBA" id="ARBA00022989"/>
    </source>
</evidence>
<comment type="subcellular location">
    <subcellularLocation>
        <location evidence="1">Membrane</location>
        <topology evidence="1">Single-pass type II membrane protein</topology>
    </subcellularLocation>
</comment>
<proteinExistence type="predicted"/>
<dbReference type="SUPFAM" id="SSF53448">
    <property type="entry name" value="Nucleotide-diphospho-sugar transferases"/>
    <property type="match status" value="1"/>
</dbReference>
<evidence type="ECO:0000256" key="6">
    <source>
        <dbReference type="ARBA" id="ARBA00023180"/>
    </source>
</evidence>
<keyword evidence="6" id="KW-0325">Glycoprotein</keyword>
<evidence type="ECO:0000256" key="1">
    <source>
        <dbReference type="ARBA" id="ARBA00004606"/>
    </source>
</evidence>
<sequence>MASTQHDDTLLARCWRSNRRRTRLLVIAVIVLFLTTYLFGRDYAVSASLFAEWQSGPVGAEMAVEVISTVTATVTVTSTYTSLPYVETATANEAVVSQPEPVIFSLIMWSRDSSMEGALLIKTILMYTTSPIELHIICDQSARDFLETRFSLLTGPSYPLKVRFYQPSLQSMKDRIAREGSIRSDHAAGLPGLMKLFIHEILPASVKKSVYIDTDAIFISDPTLLWNVFSQLKPTTAFVMSYHPDQDSPVWHQASRICSCVMLLDLEKLRKLRLMDSSVYREVTDDSYPPALSPPTFRAMYGEPGPDGYKNVKLGDQGYWWAIVDSRKDIFEPLSFDFEVTSCLMDTYSITLGEDGISEVHELPRQSHVKGTPQEGALIRPKVLHFNCLHGTDVYMNWEGWSNSTESVTRRWGPALSYHHGYKWIWLNRGVKTNNSGDKLVDISVNINVVFEDLQFARNHAIANK</sequence>
<dbReference type="PANTHER" id="PTHR12270">
    <property type="entry name" value="GLYCOSYLTRANSFERASE-RELATED"/>
    <property type="match status" value="1"/>
</dbReference>
<evidence type="ECO:0000313" key="9">
    <source>
        <dbReference type="Proteomes" id="UP001150217"/>
    </source>
</evidence>
<evidence type="ECO:0000313" key="8">
    <source>
        <dbReference type="EMBL" id="KAJ4501713.1"/>
    </source>
</evidence>
<evidence type="ECO:0000256" key="2">
    <source>
        <dbReference type="ARBA" id="ARBA00022692"/>
    </source>
</evidence>
<dbReference type="InterPro" id="IPR029044">
    <property type="entry name" value="Nucleotide-diphossugar_trans"/>
</dbReference>
<dbReference type="Proteomes" id="UP001150217">
    <property type="component" value="Unassembled WGS sequence"/>
</dbReference>
<keyword evidence="4 7" id="KW-1133">Transmembrane helix</keyword>
<evidence type="ECO:0000256" key="5">
    <source>
        <dbReference type="ARBA" id="ARBA00023136"/>
    </source>
</evidence>
<dbReference type="InterPro" id="IPR051292">
    <property type="entry name" value="Xyl/GlcA_transferase"/>
</dbReference>
<accession>A0ABQ8VZA5</accession>